<name>A0A6L9QAP2_9ACTN</name>
<gene>
    <name evidence="1" type="ORF">G3I70_08745</name>
</gene>
<sequence length="386" mass="42590">MELLDLIESYDHRDASERALYAREGRRVRGGRNDPKYKRALVEAGRLYAAVLNGRVKVDRLQEAMTTSDFPNLFADILDRQLLAKYQHRPVMWDQIARRGRVRDFRKVKRFTLDGGEAVLDKVPQNTEYPAAAVTDGKYEYSVAKYGKRLPFTWEDFINDDLDALRDMPDRLANSARFSEEKFFTSLFASSTGPNSTFYSSGNKNLVTGNPVLGIPGLNTAFNVLAAQKDSDNNPIYIDAVTLVVPPALEITALNIINATEILAATGGGAGTATDQLRVTNWMRNRVKLVVDPWLPIVDTTSGNAAWYLFANPSVGRPAMEIGFLTGHETPELFMQSPNAVRVGGGSVDPMDGDFRTDAIDYKVRYVFGGTLMDPKSSVASTGAGS</sequence>
<dbReference type="Proteomes" id="UP000475532">
    <property type="component" value="Unassembled WGS sequence"/>
</dbReference>
<dbReference type="RefSeq" id="WP_163054305.1">
    <property type="nucleotide sequence ID" value="NZ_JAAGLI010000213.1"/>
</dbReference>
<dbReference type="EMBL" id="JAAGLI010000213">
    <property type="protein sequence ID" value="NEA22577.1"/>
    <property type="molecule type" value="Genomic_DNA"/>
</dbReference>
<evidence type="ECO:0000313" key="1">
    <source>
        <dbReference type="EMBL" id="NEA22577.1"/>
    </source>
</evidence>
<comment type="caution">
    <text evidence="1">The sequence shown here is derived from an EMBL/GenBank/DDBJ whole genome shotgun (WGS) entry which is preliminary data.</text>
</comment>
<protein>
    <submittedName>
        <fullName evidence="1">Uncharacterized protein</fullName>
    </submittedName>
</protein>
<evidence type="ECO:0000313" key="2">
    <source>
        <dbReference type="Proteomes" id="UP000475532"/>
    </source>
</evidence>
<organism evidence="1 2">
    <name type="scientific">Actinomadura bangladeshensis</name>
    <dbReference type="NCBI Taxonomy" id="453573"/>
    <lineage>
        <taxon>Bacteria</taxon>
        <taxon>Bacillati</taxon>
        <taxon>Actinomycetota</taxon>
        <taxon>Actinomycetes</taxon>
        <taxon>Streptosporangiales</taxon>
        <taxon>Thermomonosporaceae</taxon>
        <taxon>Actinomadura</taxon>
    </lineage>
</organism>
<accession>A0A6L9QAP2</accession>
<proteinExistence type="predicted"/>
<dbReference type="Pfam" id="PF25209">
    <property type="entry name" value="Phage_capsid_4"/>
    <property type="match status" value="1"/>
</dbReference>
<reference evidence="1 2" key="1">
    <citation type="submission" date="2020-01" db="EMBL/GenBank/DDBJ databases">
        <title>Insect and environment-associated Actinomycetes.</title>
        <authorList>
            <person name="Currrie C."/>
            <person name="Chevrette M."/>
            <person name="Carlson C."/>
            <person name="Stubbendieck R."/>
            <person name="Wendt-Pienkowski E."/>
        </authorList>
    </citation>
    <scope>NUCLEOTIDE SEQUENCE [LARGE SCALE GENOMIC DNA]</scope>
    <source>
        <strain evidence="1 2">SID10258</strain>
    </source>
</reference>
<dbReference type="AlphaFoldDB" id="A0A6L9QAP2"/>